<organism evidence="1 2">
    <name type="scientific">Claviceps humidiphila</name>
    <dbReference type="NCBI Taxonomy" id="1294629"/>
    <lineage>
        <taxon>Eukaryota</taxon>
        <taxon>Fungi</taxon>
        <taxon>Dikarya</taxon>
        <taxon>Ascomycota</taxon>
        <taxon>Pezizomycotina</taxon>
        <taxon>Sordariomycetes</taxon>
        <taxon>Hypocreomycetidae</taxon>
        <taxon>Hypocreales</taxon>
        <taxon>Clavicipitaceae</taxon>
        <taxon>Claviceps</taxon>
    </lineage>
</organism>
<gene>
    <name evidence="1" type="ORF">E4U13_008047</name>
</gene>
<sequence length="77" mass="8674">MTPAMHMVGRSSELCGGCKRSPLGRPAANDDAKCQMPILRSMKPEQRYVSAGVSSRYHQHQHHQLLRIVILCHRIVP</sequence>
<keyword evidence="2" id="KW-1185">Reference proteome</keyword>
<protein>
    <submittedName>
        <fullName evidence="1">Uncharacterized protein</fullName>
    </submittedName>
</protein>
<accession>A0A9P7Q545</accession>
<evidence type="ECO:0000313" key="2">
    <source>
        <dbReference type="Proteomes" id="UP000732380"/>
    </source>
</evidence>
<comment type="caution">
    <text evidence="1">The sequence shown here is derived from an EMBL/GenBank/DDBJ whole genome shotgun (WGS) entry which is preliminary data.</text>
</comment>
<reference evidence="1 2" key="1">
    <citation type="journal article" date="2020" name="bioRxiv">
        <title>Whole genome comparisons of ergot fungi reveals the divergence and evolution of species within the genus Claviceps are the result of varying mechanisms driving genome evolution and host range expansion.</title>
        <authorList>
            <person name="Wyka S.A."/>
            <person name="Mondo S.J."/>
            <person name="Liu M."/>
            <person name="Dettman J."/>
            <person name="Nalam V."/>
            <person name="Broders K.D."/>
        </authorList>
    </citation>
    <scope>NUCLEOTIDE SEQUENCE [LARGE SCALE GENOMIC DNA]</scope>
    <source>
        <strain evidence="1 2">LM576</strain>
    </source>
</reference>
<proteinExistence type="predicted"/>
<name>A0A9P7Q545_9HYPO</name>
<dbReference type="EMBL" id="SRQM01000088">
    <property type="protein sequence ID" value="KAG6119035.1"/>
    <property type="molecule type" value="Genomic_DNA"/>
</dbReference>
<evidence type="ECO:0000313" key="1">
    <source>
        <dbReference type="EMBL" id="KAG6119035.1"/>
    </source>
</evidence>
<dbReference type="AlphaFoldDB" id="A0A9P7Q545"/>
<dbReference type="Proteomes" id="UP000732380">
    <property type="component" value="Unassembled WGS sequence"/>
</dbReference>